<dbReference type="Gene3D" id="2.60.40.2310">
    <property type="match status" value="1"/>
</dbReference>
<dbReference type="KEGG" id="smo:SELMODRAFT_150329"/>
<dbReference type="FunFam" id="3.40.50.200:FF:000006">
    <property type="entry name" value="Subtilisin-like protease SBT1.5"/>
    <property type="match status" value="1"/>
</dbReference>
<evidence type="ECO:0000256" key="3">
    <source>
        <dbReference type="ARBA" id="ARBA00022729"/>
    </source>
</evidence>
<organism evidence="13">
    <name type="scientific">Selaginella moellendorffii</name>
    <name type="common">Spikemoss</name>
    <dbReference type="NCBI Taxonomy" id="88036"/>
    <lineage>
        <taxon>Eukaryota</taxon>
        <taxon>Viridiplantae</taxon>
        <taxon>Streptophyta</taxon>
        <taxon>Embryophyta</taxon>
        <taxon>Tracheophyta</taxon>
        <taxon>Lycopodiopsida</taxon>
        <taxon>Selaginellales</taxon>
        <taxon>Selaginellaceae</taxon>
        <taxon>Selaginella</taxon>
    </lineage>
</organism>
<dbReference type="InterPro" id="IPR037045">
    <property type="entry name" value="S8pro/Inhibitor_I9_sf"/>
</dbReference>
<dbReference type="SUPFAM" id="SSF52743">
    <property type="entry name" value="Subtilisin-like"/>
    <property type="match status" value="1"/>
</dbReference>
<dbReference type="Pfam" id="PF17766">
    <property type="entry name" value="fn3_6"/>
    <property type="match status" value="1"/>
</dbReference>
<dbReference type="GO" id="GO:0004252">
    <property type="term" value="F:serine-type endopeptidase activity"/>
    <property type="evidence" value="ECO:0000318"/>
    <property type="project" value="GO_Central"/>
</dbReference>
<dbReference type="eggNOG" id="ENOG502QT1T">
    <property type="taxonomic scope" value="Eukaryota"/>
</dbReference>
<evidence type="ECO:0000256" key="6">
    <source>
        <dbReference type="PIRSR" id="PIRSR615500-1"/>
    </source>
</evidence>
<reference evidence="12 13" key="1">
    <citation type="journal article" date="2011" name="Science">
        <title>The Selaginella genome identifies genetic changes associated with the evolution of vascular plants.</title>
        <authorList>
            <person name="Banks J.A."/>
            <person name="Nishiyama T."/>
            <person name="Hasebe M."/>
            <person name="Bowman J.L."/>
            <person name="Gribskov M."/>
            <person name="dePamphilis C."/>
            <person name="Albert V.A."/>
            <person name="Aono N."/>
            <person name="Aoyama T."/>
            <person name="Ambrose B.A."/>
            <person name="Ashton N.W."/>
            <person name="Axtell M.J."/>
            <person name="Barker E."/>
            <person name="Barker M.S."/>
            <person name="Bennetzen J.L."/>
            <person name="Bonawitz N.D."/>
            <person name="Chapple C."/>
            <person name="Cheng C."/>
            <person name="Correa L.G."/>
            <person name="Dacre M."/>
            <person name="DeBarry J."/>
            <person name="Dreyer I."/>
            <person name="Elias M."/>
            <person name="Engstrom E.M."/>
            <person name="Estelle M."/>
            <person name="Feng L."/>
            <person name="Finet C."/>
            <person name="Floyd S.K."/>
            <person name="Frommer W.B."/>
            <person name="Fujita T."/>
            <person name="Gramzow L."/>
            <person name="Gutensohn M."/>
            <person name="Harholt J."/>
            <person name="Hattori M."/>
            <person name="Heyl A."/>
            <person name="Hirai T."/>
            <person name="Hiwatashi Y."/>
            <person name="Ishikawa M."/>
            <person name="Iwata M."/>
            <person name="Karol K.G."/>
            <person name="Koehler B."/>
            <person name="Kolukisaoglu U."/>
            <person name="Kubo M."/>
            <person name="Kurata T."/>
            <person name="Lalonde S."/>
            <person name="Li K."/>
            <person name="Li Y."/>
            <person name="Litt A."/>
            <person name="Lyons E."/>
            <person name="Manning G."/>
            <person name="Maruyama T."/>
            <person name="Michael T.P."/>
            <person name="Mikami K."/>
            <person name="Miyazaki S."/>
            <person name="Morinaga S."/>
            <person name="Murata T."/>
            <person name="Mueller-Roeber B."/>
            <person name="Nelson D.R."/>
            <person name="Obara M."/>
            <person name="Oguri Y."/>
            <person name="Olmstead R.G."/>
            <person name="Onodera N."/>
            <person name="Petersen B.L."/>
            <person name="Pils B."/>
            <person name="Prigge M."/>
            <person name="Rensing S.A."/>
            <person name="Riano-Pachon D.M."/>
            <person name="Roberts A.W."/>
            <person name="Sato Y."/>
            <person name="Scheller H.V."/>
            <person name="Schulz B."/>
            <person name="Schulz C."/>
            <person name="Shakirov E.V."/>
            <person name="Shibagaki N."/>
            <person name="Shinohara N."/>
            <person name="Shippen D.E."/>
            <person name="Soerensen I."/>
            <person name="Sotooka R."/>
            <person name="Sugimoto N."/>
            <person name="Sugita M."/>
            <person name="Sumikawa N."/>
            <person name="Tanurdzic M."/>
            <person name="Theissen G."/>
            <person name="Ulvskov P."/>
            <person name="Wakazuki S."/>
            <person name="Weng J.K."/>
            <person name="Willats W.W."/>
            <person name="Wipf D."/>
            <person name="Wolf P.G."/>
            <person name="Yang L."/>
            <person name="Zimmer A.D."/>
            <person name="Zhu Q."/>
            <person name="Mitros T."/>
            <person name="Hellsten U."/>
            <person name="Loque D."/>
            <person name="Otillar R."/>
            <person name="Salamov A."/>
            <person name="Schmutz J."/>
            <person name="Shapiro H."/>
            <person name="Lindquist E."/>
            <person name="Lucas S."/>
            <person name="Rokhsar D."/>
            <person name="Grigoriev I.V."/>
        </authorList>
    </citation>
    <scope>NUCLEOTIDE SEQUENCE [LARGE SCALE GENOMIC DNA]</scope>
</reference>
<dbReference type="PROSITE" id="PS51892">
    <property type="entry name" value="SUBTILASE"/>
    <property type="match status" value="1"/>
</dbReference>
<dbReference type="CDD" id="cd04852">
    <property type="entry name" value="Peptidases_S8_3"/>
    <property type="match status" value="1"/>
</dbReference>
<dbReference type="InterPro" id="IPR034197">
    <property type="entry name" value="Peptidases_S8_3"/>
</dbReference>
<dbReference type="InterPro" id="IPR010259">
    <property type="entry name" value="S8pro/Inhibitor_I9"/>
</dbReference>
<dbReference type="PANTHER" id="PTHR10795">
    <property type="entry name" value="PROPROTEIN CONVERTASE SUBTILISIN/KEXIN"/>
    <property type="match status" value="1"/>
</dbReference>
<dbReference type="Pfam" id="PF02225">
    <property type="entry name" value="PA"/>
    <property type="match status" value="1"/>
</dbReference>
<keyword evidence="5 7" id="KW-0720">Serine protease</keyword>
<keyword evidence="2 7" id="KW-0645">Protease</keyword>
<evidence type="ECO:0000259" key="9">
    <source>
        <dbReference type="Pfam" id="PF02225"/>
    </source>
</evidence>
<dbReference type="InterPro" id="IPR023828">
    <property type="entry name" value="Peptidase_S8_Ser-AS"/>
</dbReference>
<dbReference type="Gramene" id="EFJ23783">
    <property type="protein sequence ID" value="EFJ23783"/>
    <property type="gene ID" value="SELMODRAFT_150329"/>
</dbReference>
<dbReference type="Pfam" id="PF05922">
    <property type="entry name" value="Inhibitor_I9"/>
    <property type="match status" value="1"/>
</dbReference>
<dbReference type="InterPro" id="IPR041469">
    <property type="entry name" value="Subtilisin-like_FN3"/>
</dbReference>
<dbReference type="OrthoDB" id="10256524at2759"/>
<dbReference type="PRINTS" id="PR00723">
    <property type="entry name" value="SUBTILISIN"/>
</dbReference>
<dbReference type="Gene3D" id="3.50.30.30">
    <property type="match status" value="1"/>
</dbReference>
<dbReference type="InterPro" id="IPR015500">
    <property type="entry name" value="Peptidase_S8_subtilisin-rel"/>
</dbReference>
<keyword evidence="4 7" id="KW-0378">Hydrolase</keyword>
<evidence type="ECO:0000256" key="4">
    <source>
        <dbReference type="ARBA" id="ARBA00022801"/>
    </source>
</evidence>
<evidence type="ECO:0000259" key="8">
    <source>
        <dbReference type="Pfam" id="PF00082"/>
    </source>
</evidence>
<dbReference type="InterPro" id="IPR000209">
    <property type="entry name" value="Peptidase_S8/S53_dom"/>
</dbReference>
<comment type="similarity">
    <text evidence="1 7">Belongs to the peptidase S8 family.</text>
</comment>
<evidence type="ECO:0008006" key="14">
    <source>
        <dbReference type="Google" id="ProtNLM"/>
    </source>
</evidence>
<evidence type="ECO:0000256" key="2">
    <source>
        <dbReference type="ARBA" id="ARBA00022670"/>
    </source>
</evidence>
<dbReference type="Gene3D" id="3.40.50.200">
    <property type="entry name" value="Peptidase S8/S53 domain"/>
    <property type="match status" value="1"/>
</dbReference>
<name>D8RVJ4_SELML</name>
<dbReference type="AlphaFoldDB" id="D8RVJ4"/>
<dbReference type="InterPro" id="IPR036852">
    <property type="entry name" value="Peptidase_S8/S53_dom_sf"/>
</dbReference>
<evidence type="ECO:0000256" key="5">
    <source>
        <dbReference type="ARBA" id="ARBA00022825"/>
    </source>
</evidence>
<dbReference type="EMBL" id="GL377591">
    <property type="protein sequence ID" value="EFJ23783.1"/>
    <property type="molecule type" value="Genomic_DNA"/>
</dbReference>
<evidence type="ECO:0000256" key="1">
    <source>
        <dbReference type="ARBA" id="ARBA00011073"/>
    </source>
</evidence>
<sequence length="692" mass="73266">MLYSYKHLFNGFSAVIPPDKVENISKLPGVKMVLEDKVYRLQTTNSWQFLGLQNMNGTVANGKIQQTRNNGGQDVVIGMLDTGIWPESASFDDSSYGPVPENWNGSCVNTTDFSSTSDCNRKIIGARFYFQAANATQQDESILLSPRDTEGHGTHTASTAAGSFVRDANYRGFARGTARGGAYGARLSIYKTCWNNLCSNADILAALDDGIGDGVQVFSISLSGEGAIPETKDPLAFGTLYAAMHGISIVAAAGNYGPKYATVSNIAPWMITVAATTTDRAFASNVILGDLSSFMGESLSEAALQSGFYPLVAASDVSLANISSDLSMMCIPGALDPQKSQGKIVLCSDSGVSLVVKGVAGALAKAAGLIIYNSEMQGETLEAVNYGLPAANVGYKAGQAIVAYMQSTGNPTAYITRSVTSTSGRPAPEVAAFSGRGPNLVSPEIVKPDIAAPGVSILAAYSEFHKTDSYVVISGTSMSCPHVTGIVALLKSLHPNWSPAAIQSAIITTGKTTNNVGVSIKDQTSENDATPFDIGGGEIDPQAAADPGLVYDATPGDYFLFYCQKLKLQKAPVLDADCRDTETESFQLNYPSISVSLKPGTAAKITRRLKSVMEGTSTFHASVRLPTVASLTVSVRPSALNFTQQGDEASYKMEFSLVEGFSTKQAYVYGSLTWSDDRGYRVRSPMVIKLEA</sequence>
<feature type="active site" description="Charge relay system" evidence="6 7">
    <location>
        <position position="477"/>
    </location>
</feature>
<evidence type="ECO:0000313" key="13">
    <source>
        <dbReference type="Proteomes" id="UP000001514"/>
    </source>
</evidence>
<dbReference type="GO" id="GO:0005576">
    <property type="term" value="C:extracellular region"/>
    <property type="evidence" value="ECO:0000318"/>
    <property type="project" value="GO_Central"/>
</dbReference>
<dbReference type="CDD" id="cd02120">
    <property type="entry name" value="PA_subtilisin_like"/>
    <property type="match status" value="1"/>
</dbReference>
<dbReference type="Proteomes" id="UP000001514">
    <property type="component" value="Unassembled WGS sequence"/>
</dbReference>
<dbReference type="InterPro" id="IPR045051">
    <property type="entry name" value="SBT"/>
</dbReference>
<evidence type="ECO:0000259" key="11">
    <source>
        <dbReference type="Pfam" id="PF17766"/>
    </source>
</evidence>
<proteinExistence type="inferred from homology"/>
<dbReference type="InterPro" id="IPR003137">
    <property type="entry name" value="PA_domain"/>
</dbReference>
<evidence type="ECO:0000256" key="7">
    <source>
        <dbReference type="PROSITE-ProRule" id="PRU01240"/>
    </source>
</evidence>
<keyword evidence="3" id="KW-0732">Signal</keyword>
<dbReference type="HOGENOM" id="CLU_000625_4_5_1"/>
<feature type="domain" description="PA" evidence="9">
    <location>
        <begin position="332"/>
        <end position="401"/>
    </location>
</feature>
<feature type="active site" description="Charge relay system" evidence="6 7">
    <location>
        <position position="81"/>
    </location>
</feature>
<evidence type="ECO:0000259" key="10">
    <source>
        <dbReference type="Pfam" id="PF05922"/>
    </source>
</evidence>
<keyword evidence="13" id="KW-1185">Reference proteome</keyword>
<evidence type="ECO:0000313" key="12">
    <source>
        <dbReference type="EMBL" id="EFJ23783.1"/>
    </source>
</evidence>
<feature type="active site" description="Charge relay system" evidence="6 7">
    <location>
        <position position="152"/>
    </location>
</feature>
<dbReference type="InParanoid" id="D8RVJ4"/>
<accession>D8RVJ4</accession>
<feature type="domain" description="Inhibitor I9" evidence="10">
    <location>
        <begin position="1"/>
        <end position="42"/>
    </location>
</feature>
<protein>
    <recommendedName>
        <fullName evidence="14">Peptidase S8/S53 domain-containing protein</fullName>
    </recommendedName>
</protein>
<feature type="domain" description="Peptidase S8/S53" evidence="8">
    <location>
        <begin position="72"/>
        <end position="513"/>
    </location>
</feature>
<dbReference type="Gene3D" id="3.30.70.80">
    <property type="entry name" value="Peptidase S8 propeptide/proteinase inhibitor I9"/>
    <property type="match status" value="1"/>
</dbReference>
<dbReference type="PROSITE" id="PS00138">
    <property type="entry name" value="SUBTILASE_SER"/>
    <property type="match status" value="1"/>
</dbReference>
<feature type="domain" description="Subtilisin-like protease fibronectin type-III" evidence="11">
    <location>
        <begin position="587"/>
        <end position="688"/>
    </location>
</feature>
<dbReference type="GO" id="GO:0006508">
    <property type="term" value="P:proteolysis"/>
    <property type="evidence" value="ECO:0007669"/>
    <property type="project" value="UniProtKB-KW"/>
</dbReference>
<gene>
    <name evidence="12" type="ORF">SELMODRAFT_150329</name>
</gene>
<dbReference type="Pfam" id="PF00082">
    <property type="entry name" value="Peptidase_S8"/>
    <property type="match status" value="1"/>
</dbReference>
<dbReference type="FunFam" id="3.50.30.30:FF:000005">
    <property type="entry name" value="subtilisin-like protease SBT1.5"/>
    <property type="match status" value="1"/>
</dbReference>